<organism evidence="1 2">
    <name type="scientific">Neophaeococcomyces mojaviensis</name>
    <dbReference type="NCBI Taxonomy" id="3383035"/>
    <lineage>
        <taxon>Eukaryota</taxon>
        <taxon>Fungi</taxon>
        <taxon>Dikarya</taxon>
        <taxon>Ascomycota</taxon>
        <taxon>Pezizomycotina</taxon>
        <taxon>Eurotiomycetes</taxon>
        <taxon>Chaetothyriomycetidae</taxon>
        <taxon>Chaetothyriales</taxon>
        <taxon>Chaetothyriales incertae sedis</taxon>
        <taxon>Neophaeococcomyces</taxon>
    </lineage>
</organism>
<proteinExistence type="predicted"/>
<dbReference type="Proteomes" id="UP001172386">
    <property type="component" value="Unassembled WGS sequence"/>
</dbReference>
<comment type="caution">
    <text evidence="1">The sequence shown here is derived from an EMBL/GenBank/DDBJ whole genome shotgun (WGS) entry which is preliminary data.</text>
</comment>
<name>A0ACC2ZUU0_9EURO</name>
<protein>
    <submittedName>
        <fullName evidence="1">Uncharacterized protein</fullName>
    </submittedName>
</protein>
<sequence>MSDDTPVSPTTGKPFPKSQTYDGGCHCGKVRSVVLPYPILLHQPLQTLRTFISFSSLLCPTYMQPAHAHNFNRSFTVKLSPPFPEMNVTQCDCSICHTNGHLMVYPLESQITWHSGKDEMAGYTFGPARITHSFCPVCGTSIGGKSNDPNFFANNRAINVRTLRGVDFDTLSVRKISMKDAVPPEAKDLS</sequence>
<accession>A0ACC2ZUU0</accession>
<evidence type="ECO:0000313" key="2">
    <source>
        <dbReference type="Proteomes" id="UP001172386"/>
    </source>
</evidence>
<keyword evidence="2" id="KW-1185">Reference proteome</keyword>
<dbReference type="EMBL" id="JAPDRQ010000264">
    <property type="protein sequence ID" value="KAJ9651330.1"/>
    <property type="molecule type" value="Genomic_DNA"/>
</dbReference>
<gene>
    <name evidence="1" type="ORF">H2198_009396</name>
</gene>
<reference evidence="1" key="1">
    <citation type="submission" date="2022-10" db="EMBL/GenBank/DDBJ databases">
        <title>Culturing micro-colonial fungi from biological soil crusts in the Mojave desert and describing Neophaeococcomyces mojavensis, and introducing the new genera and species Taxawa tesnikishii.</title>
        <authorList>
            <person name="Kurbessoian T."/>
            <person name="Stajich J.E."/>
        </authorList>
    </citation>
    <scope>NUCLEOTIDE SEQUENCE</scope>
    <source>
        <strain evidence="1">JES_112</strain>
    </source>
</reference>
<evidence type="ECO:0000313" key="1">
    <source>
        <dbReference type="EMBL" id="KAJ9651330.1"/>
    </source>
</evidence>